<dbReference type="InterPro" id="IPR024571">
    <property type="entry name" value="ERAP1-like_C_dom"/>
</dbReference>
<feature type="transmembrane region" description="Helical" evidence="2">
    <location>
        <begin position="103"/>
        <end position="126"/>
    </location>
</feature>
<evidence type="ECO:0000259" key="3">
    <source>
        <dbReference type="Pfam" id="PF11838"/>
    </source>
</evidence>
<keyword evidence="2" id="KW-1133">Transmembrane helix</keyword>
<keyword evidence="2" id="KW-0472">Membrane</keyword>
<dbReference type="AlphaFoldDB" id="A0ABD0YLW0"/>
<evidence type="ECO:0000256" key="2">
    <source>
        <dbReference type="SAM" id="Phobius"/>
    </source>
</evidence>
<reference evidence="4 5" key="1">
    <citation type="submission" date="2024-07" db="EMBL/GenBank/DDBJ databases">
        <title>Chromosome-level genome assembly of the water stick insect Ranatra chinensis (Heteroptera: Nepidae).</title>
        <authorList>
            <person name="Liu X."/>
        </authorList>
    </citation>
    <scope>NUCLEOTIDE SEQUENCE [LARGE SCALE GENOMIC DNA]</scope>
    <source>
        <strain evidence="4">Cailab_2021Rc</strain>
        <tissue evidence="4">Muscle</tissue>
    </source>
</reference>
<comment type="caution">
    <text evidence="4">The sequence shown here is derived from an EMBL/GenBank/DDBJ whole genome shotgun (WGS) entry which is preliminary data.</text>
</comment>
<organism evidence="4 5">
    <name type="scientific">Ranatra chinensis</name>
    <dbReference type="NCBI Taxonomy" id="642074"/>
    <lineage>
        <taxon>Eukaryota</taxon>
        <taxon>Metazoa</taxon>
        <taxon>Ecdysozoa</taxon>
        <taxon>Arthropoda</taxon>
        <taxon>Hexapoda</taxon>
        <taxon>Insecta</taxon>
        <taxon>Pterygota</taxon>
        <taxon>Neoptera</taxon>
        <taxon>Paraneoptera</taxon>
        <taxon>Hemiptera</taxon>
        <taxon>Heteroptera</taxon>
        <taxon>Panheteroptera</taxon>
        <taxon>Nepomorpha</taxon>
        <taxon>Nepidae</taxon>
        <taxon>Ranatrinae</taxon>
        <taxon>Ranatra</taxon>
    </lineage>
</organism>
<sequence>MHRVLRGRSVPGAIRELVERSYPLVTLPDGEYRKKGRYSARRSRGQRLLSRRGGFKDGLRKLGRIPGDWGRAAMDTTGSRYSSPSGTLFVEDNLTFKRKGGCFVAKSSAMLALLAVVVLLVATALITRHLTKQQYEKENIDANEGYTGAKPLARLTTDVIPLHYKLMLEPYLDHAPEGKQSFQMTGRVKIILKTKKPVSSIEIHEAMDGIDYGMRTAFCVGVRHGDKSEAEFMFHTYVNLTSKPLEQSEILKALTCSTKPWVIKMLLTESIKNNSIFKTEDVKILWSSFSENFAAAEAAFEFFEGNWKNILARYMNNPDVMKTIISKVSSSLSSEHHLRKLVELRDNMKLDDRSGKWQLEKAIENLQFNADWRVTQMPSVISWLRWFNNDFNQ</sequence>
<gene>
    <name evidence="4" type="ORF">AAG570_010197</name>
</gene>
<comment type="similarity">
    <text evidence="1">Belongs to the peptidase M1 family.</text>
</comment>
<dbReference type="PANTHER" id="PTHR11533">
    <property type="entry name" value="PROTEASE M1 ZINC METALLOPROTEASE"/>
    <property type="match status" value="1"/>
</dbReference>
<dbReference type="Gene3D" id="1.25.50.20">
    <property type="match status" value="1"/>
</dbReference>
<evidence type="ECO:0000256" key="1">
    <source>
        <dbReference type="ARBA" id="ARBA00010136"/>
    </source>
</evidence>
<protein>
    <recommendedName>
        <fullName evidence="3">ERAP1-like C-terminal domain-containing protein</fullName>
    </recommendedName>
</protein>
<name>A0ABD0YLW0_9HEMI</name>
<keyword evidence="5" id="KW-1185">Reference proteome</keyword>
<dbReference type="PANTHER" id="PTHR11533:SF294">
    <property type="entry name" value="THYROTROPIN-RELEASING HORMONE-DEGRADING ECTOENZYME"/>
    <property type="match status" value="1"/>
</dbReference>
<dbReference type="Pfam" id="PF11838">
    <property type="entry name" value="ERAP1_C"/>
    <property type="match status" value="1"/>
</dbReference>
<proteinExistence type="inferred from homology"/>
<accession>A0ABD0YLW0</accession>
<dbReference type="Proteomes" id="UP001558652">
    <property type="component" value="Unassembled WGS sequence"/>
</dbReference>
<keyword evidence="2" id="KW-0812">Transmembrane</keyword>
<evidence type="ECO:0000313" key="5">
    <source>
        <dbReference type="Proteomes" id="UP001558652"/>
    </source>
</evidence>
<dbReference type="EMBL" id="JBFDAA010000005">
    <property type="protein sequence ID" value="KAL1132240.1"/>
    <property type="molecule type" value="Genomic_DNA"/>
</dbReference>
<dbReference type="InterPro" id="IPR050344">
    <property type="entry name" value="Peptidase_M1_aminopeptidases"/>
</dbReference>
<feature type="domain" description="ERAP1-like C-terminal" evidence="3">
    <location>
        <begin position="215"/>
        <end position="348"/>
    </location>
</feature>
<evidence type="ECO:0000313" key="4">
    <source>
        <dbReference type="EMBL" id="KAL1132240.1"/>
    </source>
</evidence>